<proteinExistence type="predicted"/>
<evidence type="ECO:0008006" key="2">
    <source>
        <dbReference type="Google" id="ProtNLM"/>
    </source>
</evidence>
<dbReference type="AlphaFoldDB" id="A0AA90GZ59"/>
<accession>A0AA90GZ59</accession>
<sequence length="361" mass="37889">MITRAADHHLVRPDPAAEAPAVVEVAAGGPFVVVMRDDTALCVREFGHRLGIRGTAAASGLAEAYHGFQHDTRDALRAVARHPGGLVFHVVDPLCLEEAVRRRAGDGPLISLDPLVERGVAPLRVSRGFLLGGREAIGLVPRPGAAPVAEQIAALPRDPAGAGCTLVEDDICTGETVAAVVRLLGAAGRRVHRVVPGVRLDAAACPAVPGAVLDPVLEYRTTGGAPGARAVELADPRNFLLGLSGLVVRLPDGTWGRAPYWLPFVRTSARAGVPADRDEEFALRVLGANVRFFERAERLAGRPVLVGDLHPAVRRLLESLRLADAGRPVRPLIGDLASGLGAWTERIAAHATGTLTASAVR</sequence>
<dbReference type="RefSeq" id="WP_271315856.1">
    <property type="nucleotide sequence ID" value="NZ_JABXJJ020000002.1"/>
</dbReference>
<reference evidence="1" key="1">
    <citation type="submission" date="2023-05" db="EMBL/GenBank/DDBJ databases">
        <title>Streptantibioticus silvisoli sp. nov., acidotolerant actinomycetes 1 from pine litter.</title>
        <authorList>
            <person name="Swiecimska M."/>
            <person name="Golinska P."/>
            <person name="Sangal V."/>
            <person name="Wachnowicz B."/>
            <person name="Goodfellow M."/>
        </authorList>
    </citation>
    <scope>NUCLEOTIDE SEQUENCE</scope>
    <source>
        <strain evidence="1">SL13</strain>
    </source>
</reference>
<gene>
    <name evidence="1" type="ORF">POF50_001645</name>
</gene>
<dbReference type="EMBL" id="JABXJJ020000002">
    <property type="protein sequence ID" value="MDI5968063.1"/>
    <property type="molecule type" value="Genomic_DNA"/>
</dbReference>
<dbReference type="InterPro" id="IPR029057">
    <property type="entry name" value="PRTase-like"/>
</dbReference>
<organism evidence="1">
    <name type="scientific">Streptantibioticus silvisoli</name>
    <dbReference type="NCBI Taxonomy" id="2705255"/>
    <lineage>
        <taxon>Bacteria</taxon>
        <taxon>Bacillati</taxon>
        <taxon>Actinomycetota</taxon>
        <taxon>Actinomycetes</taxon>
        <taxon>Kitasatosporales</taxon>
        <taxon>Streptomycetaceae</taxon>
        <taxon>Streptantibioticus</taxon>
    </lineage>
</organism>
<evidence type="ECO:0000313" key="1">
    <source>
        <dbReference type="EMBL" id="MDI5968063.1"/>
    </source>
</evidence>
<dbReference type="SUPFAM" id="SSF53271">
    <property type="entry name" value="PRTase-like"/>
    <property type="match status" value="1"/>
</dbReference>
<name>A0AA90GZ59_9ACTN</name>
<protein>
    <recommendedName>
        <fullName evidence="2">Phosphoribosyltransferase</fullName>
    </recommendedName>
</protein>
<comment type="caution">
    <text evidence="1">The sequence shown here is derived from an EMBL/GenBank/DDBJ whole genome shotgun (WGS) entry which is preliminary data.</text>
</comment>